<dbReference type="HOGENOM" id="CLU_942017_0_0_3"/>
<dbReference type="EMBL" id="CP001287">
    <property type="protein sequence ID" value="ACK66320.1"/>
    <property type="molecule type" value="Genomic_DNA"/>
</dbReference>
<name>B7K1C5_RIPO1</name>
<dbReference type="SUPFAM" id="SSF81301">
    <property type="entry name" value="Nucleotidyltransferase"/>
    <property type="match status" value="1"/>
</dbReference>
<gene>
    <name evidence="1" type="ordered locus">PCC8801_2301</name>
</gene>
<dbReference type="KEGG" id="cyp:PCC8801_2301"/>
<dbReference type="AlphaFoldDB" id="B7K1C5"/>
<proteinExistence type="predicted"/>
<dbReference type="Proteomes" id="UP000008204">
    <property type="component" value="Chromosome"/>
</dbReference>
<sequence>MKKPQTLTEYKDWCRESLQVDFDDERTQTRYEINLNNAYFKAINHNFIKTLNKQLEDWSNEYEIITNSQLLMNQSSLNLVRKPYESAIDKSFRINVLWNKSFPNEPKKGWVTDKNLYSYFNDTIRGYLVCRFIDGPRFIAEQLTNYAKNLGLKSRFYSQERDEGYYAYHFYVTIDMSFVDESFREFKSELEIEIQLTTQLQEVLKSLTHQFYQTNRLKTNQNDSKWKWEYQTNQFKVSYISHTLHLLESIILEIRDSKINHQKITKQLGNTSDD</sequence>
<evidence type="ECO:0008006" key="3">
    <source>
        <dbReference type="Google" id="ProtNLM"/>
    </source>
</evidence>
<accession>B7K1C5</accession>
<evidence type="ECO:0000313" key="2">
    <source>
        <dbReference type="Proteomes" id="UP000008204"/>
    </source>
</evidence>
<reference evidence="2" key="1">
    <citation type="journal article" date="2011" name="MBio">
        <title>Novel metabolic attributes of the genus Cyanothece, comprising a group of unicellular nitrogen-fixing Cyanobacteria.</title>
        <authorList>
            <person name="Bandyopadhyay A."/>
            <person name="Elvitigala T."/>
            <person name="Welsh E."/>
            <person name="Stockel J."/>
            <person name="Liberton M."/>
            <person name="Min H."/>
            <person name="Sherman L.A."/>
            <person name="Pakrasi H.B."/>
        </authorList>
    </citation>
    <scope>NUCLEOTIDE SEQUENCE [LARGE SCALE GENOMIC DNA]</scope>
    <source>
        <strain evidence="2">PCC 8801</strain>
    </source>
</reference>
<keyword evidence="2" id="KW-1185">Reference proteome</keyword>
<protein>
    <recommendedName>
        <fullName evidence="3">RelA/SpoT domain-containing protein</fullName>
    </recommendedName>
</protein>
<dbReference type="RefSeq" id="WP_012595588.1">
    <property type="nucleotide sequence ID" value="NC_011726.1"/>
</dbReference>
<dbReference type="STRING" id="41431.PCC8801_2301"/>
<organism evidence="1 2">
    <name type="scientific">Rippkaea orientalis (strain PCC 8801 / RF-1)</name>
    <name type="common">Cyanothece sp. (strain PCC 8801)</name>
    <dbReference type="NCBI Taxonomy" id="41431"/>
    <lineage>
        <taxon>Bacteria</taxon>
        <taxon>Bacillati</taxon>
        <taxon>Cyanobacteriota</taxon>
        <taxon>Cyanophyceae</taxon>
        <taxon>Oscillatoriophycideae</taxon>
        <taxon>Chroococcales</taxon>
        <taxon>Aphanothecaceae</taxon>
        <taxon>Rippkaea</taxon>
        <taxon>Rippkaea orientalis</taxon>
    </lineage>
</organism>
<dbReference type="OrthoDB" id="108192at2"/>
<dbReference type="InterPro" id="IPR043519">
    <property type="entry name" value="NT_sf"/>
</dbReference>
<dbReference type="eggNOG" id="ENOG50342K4">
    <property type="taxonomic scope" value="Bacteria"/>
</dbReference>
<evidence type="ECO:0000313" key="1">
    <source>
        <dbReference type="EMBL" id="ACK66320.1"/>
    </source>
</evidence>